<dbReference type="PANTHER" id="PTHR43038">
    <property type="entry name" value="ATP-BINDING CASSETTE, SUB-FAMILY H, MEMBER 1"/>
    <property type="match status" value="1"/>
</dbReference>
<evidence type="ECO:0000259" key="1">
    <source>
        <dbReference type="PROSITE" id="PS50893"/>
    </source>
</evidence>
<dbReference type="PROSITE" id="PS50893">
    <property type="entry name" value="ABC_TRANSPORTER_2"/>
    <property type="match status" value="1"/>
</dbReference>
<evidence type="ECO:0000313" key="3">
    <source>
        <dbReference type="Proteomes" id="UP000366051"/>
    </source>
</evidence>
<dbReference type="PANTHER" id="PTHR43038:SF3">
    <property type="entry name" value="ABC TRANSPORTER G FAMILY MEMBER 20 ISOFORM X1"/>
    <property type="match status" value="1"/>
</dbReference>
<dbReference type="AlphaFoldDB" id="A0A5Q2MZU4"/>
<dbReference type="RefSeq" id="WP_153724449.1">
    <property type="nucleotide sequence ID" value="NZ_CP045875.1"/>
</dbReference>
<organism evidence="2 3">
    <name type="scientific">Heliorestis convoluta</name>
    <dbReference type="NCBI Taxonomy" id="356322"/>
    <lineage>
        <taxon>Bacteria</taxon>
        <taxon>Bacillati</taxon>
        <taxon>Bacillota</taxon>
        <taxon>Clostridia</taxon>
        <taxon>Eubacteriales</taxon>
        <taxon>Heliobacteriaceae</taxon>
        <taxon>Heliorestis</taxon>
    </lineage>
</organism>
<proteinExistence type="predicted"/>
<dbReference type="Pfam" id="PF00005">
    <property type="entry name" value="ABC_tran"/>
    <property type="match status" value="1"/>
</dbReference>
<dbReference type="EMBL" id="CP045875">
    <property type="protein sequence ID" value="QGG46973.1"/>
    <property type="molecule type" value="Genomic_DNA"/>
</dbReference>
<dbReference type="SUPFAM" id="SSF52540">
    <property type="entry name" value="P-loop containing nucleoside triphosphate hydrolases"/>
    <property type="match status" value="1"/>
</dbReference>
<feature type="domain" description="ABC transporter" evidence="1">
    <location>
        <begin position="6"/>
        <end position="212"/>
    </location>
</feature>
<dbReference type="GO" id="GO:0005524">
    <property type="term" value="F:ATP binding"/>
    <property type="evidence" value="ECO:0007669"/>
    <property type="project" value="InterPro"/>
</dbReference>
<accession>A0A5Q2MZU4</accession>
<dbReference type="InterPro" id="IPR003439">
    <property type="entry name" value="ABC_transporter-like_ATP-bd"/>
</dbReference>
<dbReference type="GO" id="GO:0016887">
    <property type="term" value="F:ATP hydrolysis activity"/>
    <property type="evidence" value="ECO:0007669"/>
    <property type="project" value="InterPro"/>
</dbReference>
<name>A0A5Q2MZU4_9FIRM</name>
<keyword evidence="3" id="KW-1185">Reference proteome</keyword>
<dbReference type="InterPro" id="IPR027417">
    <property type="entry name" value="P-loop_NTPase"/>
</dbReference>
<sequence length="214" mass="24210">MNKAILEFHNVTIGRSSDPLFDKLNFSVFKEEVTGIWLPRAGGKSTLFSVIVGLKKPLQGKITRSYRTVGFVPQNVTVYRELTVEENLRFIGSLHGIDSVKLQANIESLLEQCHLVELKKVLADDLLSAKGKFLQLACALIYGPDLLVFDDATQGMTEEDCQRFWNIITTYRSENRNSGNKKKATVLFLSHDEEEIMKSTRAISIHRHKQEVSP</sequence>
<protein>
    <submittedName>
        <fullName evidence="2">ABC transporter family protein</fullName>
    </submittedName>
</protein>
<reference evidence="3" key="1">
    <citation type="submission" date="2019-11" db="EMBL/GenBank/DDBJ databases">
        <title>Genome sequence of Heliorestis convoluta strain HH, an alkaliphilic and minimalistic phototrophic bacterium from a soda lake in Egypt.</title>
        <authorList>
            <person name="Dewey E.D."/>
            <person name="Stokes L.M."/>
            <person name="Burchell B.M."/>
            <person name="Shaffer K.N."/>
            <person name="Huntington A.M."/>
            <person name="Baker J.M."/>
            <person name="Nadendla S."/>
            <person name="Giglio M.G."/>
            <person name="Touchman J.W."/>
            <person name="Blankenship R.E."/>
            <person name="Madigan M.T."/>
            <person name="Sattley W.M."/>
        </authorList>
    </citation>
    <scope>NUCLEOTIDE SEQUENCE [LARGE SCALE GENOMIC DNA]</scope>
    <source>
        <strain evidence="3">HH</strain>
    </source>
</reference>
<dbReference type="Proteomes" id="UP000366051">
    <property type="component" value="Chromosome"/>
</dbReference>
<dbReference type="Gene3D" id="3.40.50.300">
    <property type="entry name" value="P-loop containing nucleotide triphosphate hydrolases"/>
    <property type="match status" value="1"/>
</dbReference>
<evidence type="ECO:0000313" key="2">
    <source>
        <dbReference type="EMBL" id="QGG46973.1"/>
    </source>
</evidence>
<dbReference type="OrthoDB" id="2080768at2"/>
<dbReference type="KEGG" id="hcv:FTV88_0816"/>
<gene>
    <name evidence="2" type="ORF">FTV88_0816</name>
</gene>